<evidence type="ECO:0000313" key="5">
    <source>
        <dbReference type="RefSeq" id="XP_028033764.1"/>
    </source>
</evidence>
<reference evidence="5" key="1">
    <citation type="submission" date="2025-08" db="UniProtKB">
        <authorList>
            <consortium name="RefSeq"/>
        </authorList>
    </citation>
    <scope>IDENTIFICATION</scope>
    <source>
        <tissue evidence="5">Silk gland</tissue>
    </source>
</reference>
<dbReference type="Gene3D" id="3.40.140.10">
    <property type="entry name" value="Cytidine Deaminase, domain 2"/>
    <property type="match status" value="1"/>
</dbReference>
<dbReference type="GO" id="GO:0005634">
    <property type="term" value="C:nucleus"/>
    <property type="evidence" value="ECO:0007669"/>
    <property type="project" value="TreeGrafter"/>
</dbReference>
<evidence type="ECO:0000256" key="2">
    <source>
        <dbReference type="ARBA" id="ARBA00038160"/>
    </source>
</evidence>
<dbReference type="GO" id="GO:0008033">
    <property type="term" value="P:tRNA processing"/>
    <property type="evidence" value="ECO:0007669"/>
    <property type="project" value="UniProtKB-KW"/>
</dbReference>
<accession>A0A6J2K098</accession>
<dbReference type="Proteomes" id="UP000504629">
    <property type="component" value="Unplaced"/>
</dbReference>
<gene>
    <name evidence="5" type="primary">LOC114245699</name>
</gene>
<dbReference type="InterPro" id="IPR016193">
    <property type="entry name" value="Cytidine_deaminase-like"/>
</dbReference>
<dbReference type="InterPro" id="IPR002125">
    <property type="entry name" value="CMP_dCMP_dom"/>
</dbReference>
<evidence type="ECO:0000259" key="3">
    <source>
        <dbReference type="PROSITE" id="PS51747"/>
    </source>
</evidence>
<organism evidence="4 5">
    <name type="scientific">Bombyx mandarina</name>
    <name type="common">Wild silk moth</name>
    <name type="synonym">Wild silkworm</name>
    <dbReference type="NCBI Taxonomy" id="7092"/>
    <lineage>
        <taxon>Eukaryota</taxon>
        <taxon>Metazoa</taxon>
        <taxon>Ecdysozoa</taxon>
        <taxon>Arthropoda</taxon>
        <taxon>Hexapoda</taxon>
        <taxon>Insecta</taxon>
        <taxon>Pterygota</taxon>
        <taxon>Neoptera</taxon>
        <taxon>Endopterygota</taxon>
        <taxon>Lepidoptera</taxon>
        <taxon>Glossata</taxon>
        <taxon>Ditrysia</taxon>
        <taxon>Bombycoidea</taxon>
        <taxon>Bombycidae</taxon>
        <taxon>Bombycinae</taxon>
        <taxon>Bombyx</taxon>
    </lineage>
</organism>
<dbReference type="PANTHER" id="PTHR11079:SF156">
    <property type="entry name" value="INACTIVE TRNA-SPECIFIC ADENOSINE DEAMINASE-LIKE PROTEIN 3-RELATED"/>
    <property type="match status" value="1"/>
</dbReference>
<name>A0A6J2K098_BOMMA</name>
<evidence type="ECO:0000313" key="4">
    <source>
        <dbReference type="Proteomes" id="UP000504629"/>
    </source>
</evidence>
<feature type="domain" description="CMP/dCMP-type deaminase" evidence="3">
    <location>
        <begin position="176"/>
        <end position="342"/>
    </location>
</feature>
<dbReference type="PROSITE" id="PS51747">
    <property type="entry name" value="CYT_DCMP_DEAMINASES_2"/>
    <property type="match status" value="1"/>
</dbReference>
<dbReference type="PANTHER" id="PTHR11079">
    <property type="entry name" value="CYTOSINE DEAMINASE FAMILY MEMBER"/>
    <property type="match status" value="1"/>
</dbReference>
<dbReference type="GO" id="GO:0052717">
    <property type="term" value="F:tRNA-specific adenosine-34 deaminase activity"/>
    <property type="evidence" value="ECO:0007669"/>
    <property type="project" value="TreeGrafter"/>
</dbReference>
<dbReference type="KEGG" id="bman:114245699"/>
<dbReference type="AlphaFoldDB" id="A0A6J2K098"/>
<proteinExistence type="inferred from homology"/>
<dbReference type="SUPFAM" id="SSF53927">
    <property type="entry name" value="Cytidine deaminase-like"/>
    <property type="match status" value="1"/>
</dbReference>
<sequence>MEPPVKRNRIDDSINSITIKNQTGIDNLIDSIINSKNQPQIILGDEYYQTLPLIKVFIGHVKQPKDISKLFEILNEKLPLKHLLHLKRVRKKDILLSPVSFLNSDTQESIQEYIERNIPEIKDCFEYFREATVPLTPPLTRKQYMENLRHWSLNFHPNHYIETIMSDQPFKQSEARNHRIYMALTFEIVKWYFNIKSYEDILQSDFNAAVVVDPTINSVVTLAVDNRHEHPLQHPAMLAIDNVAKTQEGGVWKIDIDDTLKEDLKEKFKIQYGTRSGTAESPYLCTGYYVYLLREPCIMCSMGLVHARAKKIFFSLDTPLGGLKSKTKLQCIESLNHCFEVFTGFL</sequence>
<dbReference type="OrthoDB" id="3180714at2759"/>
<dbReference type="RefSeq" id="XP_028033764.1">
    <property type="nucleotide sequence ID" value="XM_028177963.1"/>
</dbReference>
<dbReference type="GeneID" id="114245699"/>
<protein>
    <submittedName>
        <fullName evidence="5">Probable inactive tRNA-specific adenosine deaminase-like protein 3</fullName>
    </submittedName>
</protein>
<dbReference type="GO" id="GO:0005737">
    <property type="term" value="C:cytoplasm"/>
    <property type="evidence" value="ECO:0007669"/>
    <property type="project" value="TreeGrafter"/>
</dbReference>
<keyword evidence="4" id="KW-1185">Reference proteome</keyword>
<comment type="similarity">
    <text evidence="2">Belongs to the cytidine and deoxycytidylate deaminase family. ADAT3 subfamily.</text>
</comment>
<evidence type="ECO:0000256" key="1">
    <source>
        <dbReference type="ARBA" id="ARBA00022694"/>
    </source>
</evidence>
<keyword evidence="1" id="KW-0819">tRNA processing</keyword>
<dbReference type="Pfam" id="PF00383">
    <property type="entry name" value="dCMP_cyt_deam_1"/>
    <property type="match status" value="1"/>
</dbReference>